<dbReference type="SMART" id="SM00382">
    <property type="entry name" value="AAA"/>
    <property type="match status" value="1"/>
</dbReference>
<evidence type="ECO:0000256" key="8">
    <source>
        <dbReference type="SAM" id="Phobius"/>
    </source>
</evidence>
<dbReference type="PANTHER" id="PTHR24221:SF276">
    <property type="entry name" value="ABC TRANSPORTER, ATP-BINDING_PERMEASE PROTEIN"/>
    <property type="match status" value="1"/>
</dbReference>
<evidence type="ECO:0000313" key="11">
    <source>
        <dbReference type="EMBL" id="KFI96931.1"/>
    </source>
</evidence>
<evidence type="ECO:0000256" key="1">
    <source>
        <dbReference type="ARBA" id="ARBA00004651"/>
    </source>
</evidence>
<evidence type="ECO:0000256" key="4">
    <source>
        <dbReference type="ARBA" id="ARBA00022840"/>
    </source>
</evidence>
<feature type="region of interest" description="Disordered" evidence="7">
    <location>
        <begin position="452"/>
        <end position="526"/>
    </location>
</feature>
<dbReference type="InterPro" id="IPR036640">
    <property type="entry name" value="ABC1_TM_sf"/>
</dbReference>
<feature type="domain" description="ABC transporter" evidence="9">
    <location>
        <begin position="329"/>
        <end position="661"/>
    </location>
</feature>
<name>A0A087DN31_9BIFI</name>
<evidence type="ECO:0000256" key="2">
    <source>
        <dbReference type="ARBA" id="ARBA00022692"/>
    </source>
</evidence>
<sequence length="670" mass="71172">MLVALVTIVGQVFFDLKLPDYMSDITTLVETPGSEMEDIWIAGGKMLLVSLGSVACAVVTGFIAARVAASFGQRLRSLEFAKVESFGPAEMSRFSTASLITRSTNDITQIQMFITMGLQLIVKSPIMAVWAIAKIAGDGFEWTLATGIAVVVLLVAIVVLMAMVMPKFKAMQALTDDINLVARENLTGLRVVRAYNAEDYQEAKFTKANKALTDTQLFTNRAMAVMMPLMNTVMNGLMLAVYWIGAYLIDAAALTDKLTVFSNMVVFSSYSVQVIMSFLLMSMVFVLWPRADVSAQRVMEVLDTDPLVTDGADTPADVTRLGQDAHGVVEFRDVSFTYPDSREPILEHVTFTAKQGQTVAFIGSTGSGKSSLINLVPRFYDVSAGQVLVDGVDVRDWNVTDLRDRIGYVPQKSVLFKGTVASNIAYGDDGRMAAGHGDASCAGTAGVRAAAGAAEPPSGASRHLPPAGGSGMGGRSLPPAGGGGMDGRSLPLAGGSEAGTVAGDAASGPRRRGLSATRTGGGPRNQTVDMARVRAAADVAQATEFVSRMDGGFDAAIAQGGSNVSGGQKQRLSIARAVYRNPEILIFDDSFSALDFKTDREVRDALATHAKGATKLIVAQRIGTIMNADRIVVLDDGKVVGQGTHRELLKDCDVYRQIAESQLSQTELTA</sequence>
<evidence type="ECO:0000313" key="12">
    <source>
        <dbReference type="Proteomes" id="UP000029004"/>
    </source>
</evidence>
<dbReference type="AlphaFoldDB" id="A0A087DN31"/>
<proteinExistence type="predicted"/>
<dbReference type="InterPro" id="IPR027417">
    <property type="entry name" value="P-loop_NTPase"/>
</dbReference>
<dbReference type="EC" id="3.6.3.44" evidence="11"/>
<dbReference type="PANTHER" id="PTHR24221">
    <property type="entry name" value="ATP-BINDING CASSETTE SUB-FAMILY B"/>
    <property type="match status" value="1"/>
</dbReference>
<dbReference type="Pfam" id="PF00664">
    <property type="entry name" value="ABC_membrane"/>
    <property type="match status" value="1"/>
</dbReference>
<feature type="transmembrane region" description="Helical" evidence="8">
    <location>
        <begin position="112"/>
        <end position="132"/>
    </location>
</feature>
<keyword evidence="2 8" id="KW-0812">Transmembrane</keyword>
<feature type="domain" description="ABC transmembrane type-1" evidence="10">
    <location>
        <begin position="2"/>
        <end position="290"/>
    </location>
</feature>
<evidence type="ECO:0000259" key="9">
    <source>
        <dbReference type="PROSITE" id="PS50893"/>
    </source>
</evidence>
<keyword evidence="11" id="KW-0378">Hydrolase</keyword>
<dbReference type="InterPro" id="IPR003593">
    <property type="entry name" value="AAA+_ATPase"/>
</dbReference>
<dbReference type="eggNOG" id="COG1132">
    <property type="taxonomic scope" value="Bacteria"/>
</dbReference>
<dbReference type="GO" id="GO:0005524">
    <property type="term" value="F:ATP binding"/>
    <property type="evidence" value="ECO:0007669"/>
    <property type="project" value="UniProtKB-KW"/>
</dbReference>
<keyword evidence="4" id="KW-0067">ATP-binding</keyword>
<dbReference type="EMBL" id="JGZP01000014">
    <property type="protein sequence ID" value="KFI96931.1"/>
    <property type="molecule type" value="Genomic_DNA"/>
</dbReference>
<keyword evidence="12" id="KW-1185">Reference proteome</keyword>
<evidence type="ECO:0000256" key="3">
    <source>
        <dbReference type="ARBA" id="ARBA00022741"/>
    </source>
</evidence>
<dbReference type="Pfam" id="PF00005">
    <property type="entry name" value="ABC_tran"/>
    <property type="match status" value="1"/>
</dbReference>
<dbReference type="InterPro" id="IPR003439">
    <property type="entry name" value="ABC_transporter-like_ATP-bd"/>
</dbReference>
<comment type="caution">
    <text evidence="11">The sequence shown here is derived from an EMBL/GenBank/DDBJ whole genome shotgun (WGS) entry which is preliminary data.</text>
</comment>
<dbReference type="PROSITE" id="PS50929">
    <property type="entry name" value="ABC_TM1F"/>
    <property type="match status" value="1"/>
</dbReference>
<keyword evidence="6 8" id="KW-0472">Membrane</keyword>
<dbReference type="Gene3D" id="3.40.50.300">
    <property type="entry name" value="P-loop containing nucleotide triphosphate hydrolases"/>
    <property type="match status" value="2"/>
</dbReference>
<dbReference type="GO" id="GO:0016887">
    <property type="term" value="F:ATP hydrolysis activity"/>
    <property type="evidence" value="ECO:0007669"/>
    <property type="project" value="InterPro"/>
</dbReference>
<organism evidence="11 12">
    <name type="scientific">Bifidobacterium stellenboschense</name>
    <dbReference type="NCBI Taxonomy" id="762211"/>
    <lineage>
        <taxon>Bacteria</taxon>
        <taxon>Bacillati</taxon>
        <taxon>Actinomycetota</taxon>
        <taxon>Actinomycetes</taxon>
        <taxon>Bifidobacteriales</taxon>
        <taxon>Bifidobacteriaceae</taxon>
        <taxon>Bifidobacterium</taxon>
    </lineage>
</organism>
<feature type="transmembrane region" description="Helical" evidence="8">
    <location>
        <begin position="144"/>
        <end position="164"/>
    </location>
</feature>
<feature type="compositionally biased region" description="Low complexity" evidence="7">
    <location>
        <begin position="452"/>
        <end position="461"/>
    </location>
</feature>
<dbReference type="GO" id="GO:0005886">
    <property type="term" value="C:plasma membrane"/>
    <property type="evidence" value="ECO:0007669"/>
    <property type="project" value="UniProtKB-SubCell"/>
</dbReference>
<evidence type="ECO:0000259" key="10">
    <source>
        <dbReference type="PROSITE" id="PS50929"/>
    </source>
</evidence>
<evidence type="ECO:0000256" key="7">
    <source>
        <dbReference type="SAM" id="MobiDB-lite"/>
    </source>
</evidence>
<feature type="transmembrane region" description="Helical" evidence="8">
    <location>
        <begin position="269"/>
        <end position="288"/>
    </location>
</feature>
<protein>
    <submittedName>
        <fullName evidence="11">ABC transporter permease</fullName>
        <ecNumber evidence="11">3.6.3.44</ecNumber>
    </submittedName>
</protein>
<evidence type="ECO:0000256" key="6">
    <source>
        <dbReference type="ARBA" id="ARBA00023136"/>
    </source>
</evidence>
<feature type="transmembrane region" description="Helical" evidence="8">
    <location>
        <begin position="229"/>
        <end position="249"/>
    </location>
</feature>
<keyword evidence="3" id="KW-0547">Nucleotide-binding</keyword>
<evidence type="ECO:0000256" key="5">
    <source>
        <dbReference type="ARBA" id="ARBA00022989"/>
    </source>
</evidence>
<keyword evidence="5 8" id="KW-1133">Transmembrane helix</keyword>
<dbReference type="Proteomes" id="UP000029004">
    <property type="component" value="Unassembled WGS sequence"/>
</dbReference>
<dbReference type="PROSITE" id="PS50893">
    <property type="entry name" value="ABC_TRANSPORTER_2"/>
    <property type="match status" value="1"/>
</dbReference>
<dbReference type="PROSITE" id="PS00211">
    <property type="entry name" value="ABC_TRANSPORTER_1"/>
    <property type="match status" value="1"/>
</dbReference>
<dbReference type="Gene3D" id="1.20.1560.10">
    <property type="entry name" value="ABC transporter type 1, transmembrane domain"/>
    <property type="match status" value="1"/>
</dbReference>
<accession>A0A087DN31</accession>
<comment type="subcellular location">
    <subcellularLocation>
        <location evidence="1">Cell membrane</location>
        <topology evidence="1">Multi-pass membrane protein</topology>
    </subcellularLocation>
</comment>
<reference evidence="11 12" key="1">
    <citation type="submission" date="2014-03" db="EMBL/GenBank/DDBJ databases">
        <title>Genomics of Bifidobacteria.</title>
        <authorList>
            <person name="Ventura M."/>
            <person name="Milani C."/>
            <person name="Lugli G.A."/>
        </authorList>
    </citation>
    <scope>NUCLEOTIDE SEQUENCE [LARGE SCALE GENOMIC DNA]</scope>
    <source>
        <strain evidence="11 12">DSM 23968</strain>
    </source>
</reference>
<dbReference type="InterPro" id="IPR017871">
    <property type="entry name" value="ABC_transporter-like_CS"/>
</dbReference>
<dbReference type="InterPro" id="IPR011527">
    <property type="entry name" value="ABC1_TM_dom"/>
</dbReference>
<dbReference type="CDD" id="cd18548">
    <property type="entry name" value="ABC_6TM_Tm287_like"/>
    <property type="match status" value="1"/>
</dbReference>
<dbReference type="GO" id="GO:0140359">
    <property type="term" value="F:ABC-type transporter activity"/>
    <property type="evidence" value="ECO:0007669"/>
    <property type="project" value="InterPro"/>
</dbReference>
<dbReference type="InterPro" id="IPR039421">
    <property type="entry name" value="Type_1_exporter"/>
</dbReference>
<feature type="compositionally biased region" description="Gly residues" evidence="7">
    <location>
        <begin position="468"/>
        <end position="486"/>
    </location>
</feature>
<gene>
    <name evidence="11" type="ORF">BSTEL_1840</name>
</gene>
<dbReference type="SUPFAM" id="SSF52540">
    <property type="entry name" value="P-loop containing nucleoside triphosphate hydrolases"/>
    <property type="match status" value="1"/>
</dbReference>
<dbReference type="STRING" id="762211.BSTEL_1840"/>
<feature type="transmembrane region" description="Helical" evidence="8">
    <location>
        <begin position="46"/>
        <end position="69"/>
    </location>
</feature>
<dbReference type="SUPFAM" id="SSF90123">
    <property type="entry name" value="ABC transporter transmembrane region"/>
    <property type="match status" value="1"/>
</dbReference>